<reference evidence="1" key="1">
    <citation type="submission" date="2020-10" db="EMBL/GenBank/DDBJ databases">
        <authorList>
            <person name="Gilroy R."/>
        </authorList>
    </citation>
    <scope>NUCLEOTIDE SEQUENCE</scope>
    <source>
        <strain evidence="1">4920</strain>
    </source>
</reference>
<sequence>MQAQIKRAAWLLQQEFGDGWRAIVQQLGTQELTQRLGRSLTSFMAFPARGMGGDNHWAGNCSPRVIHAVASYVLEHKRYHRKSVRDFTLIDPMSGSGTAQAVANALGIRAELYDLNPNPNCGTGGWDILQDEFRGSGDLVFLHPPYSSIIRYSGAVWGSKPHPDDLSRCHSYSDYIDKLNYAVKSCYLALRKDGWLAVLVGDIKENGMFHSIQSDMLKIGKFESFLVKAQFNCSSDSRSYHNSKPIIPIVTEYLLLMHKEDSLLIQITKPVHLSVSLLQRNDRSLTWHQLVRAVMESMGGKARLCDIADKLSGHPKAVRNSHYRDRIRAVVYEHSDQYINYGSGVYGLNYETA</sequence>
<dbReference type="InterPro" id="IPR029063">
    <property type="entry name" value="SAM-dependent_MTases_sf"/>
</dbReference>
<dbReference type="EMBL" id="DVOF01000206">
    <property type="protein sequence ID" value="HIV03291.1"/>
    <property type="molecule type" value="Genomic_DNA"/>
</dbReference>
<proteinExistence type="predicted"/>
<dbReference type="SUPFAM" id="SSF53335">
    <property type="entry name" value="S-adenosyl-L-methionine-dependent methyltransferases"/>
    <property type="match status" value="1"/>
</dbReference>
<organism evidence="1 2">
    <name type="scientific">Candidatus Aphodoplasma excrementigallinarum</name>
    <dbReference type="NCBI Taxonomy" id="2840673"/>
    <lineage>
        <taxon>Bacteria</taxon>
        <taxon>Bacillati</taxon>
        <taxon>Bacillota</taxon>
        <taxon>Clostridia</taxon>
        <taxon>Eubacteriales</taxon>
        <taxon>Candidatus Aphodoplasma</taxon>
    </lineage>
</organism>
<keyword evidence="1" id="KW-0489">Methyltransferase</keyword>
<dbReference type="Gene3D" id="3.40.50.150">
    <property type="entry name" value="Vaccinia Virus protein VP39"/>
    <property type="match status" value="1"/>
</dbReference>
<dbReference type="AlphaFoldDB" id="A0A9D1NI49"/>
<keyword evidence="1" id="KW-0808">Transferase</keyword>
<accession>A0A9D1NI49</accession>
<gene>
    <name evidence="1" type="ORF">IAC74_06915</name>
</gene>
<evidence type="ECO:0000313" key="2">
    <source>
        <dbReference type="Proteomes" id="UP000886743"/>
    </source>
</evidence>
<protein>
    <submittedName>
        <fullName evidence="1">SAM-dependent methyltransferase</fullName>
    </submittedName>
</protein>
<comment type="caution">
    <text evidence="1">The sequence shown here is derived from an EMBL/GenBank/DDBJ whole genome shotgun (WGS) entry which is preliminary data.</text>
</comment>
<evidence type="ECO:0000313" key="1">
    <source>
        <dbReference type="EMBL" id="HIV03291.1"/>
    </source>
</evidence>
<dbReference type="Proteomes" id="UP000886743">
    <property type="component" value="Unassembled WGS sequence"/>
</dbReference>
<reference evidence="1" key="2">
    <citation type="journal article" date="2021" name="PeerJ">
        <title>Extensive microbial diversity within the chicken gut microbiome revealed by metagenomics and culture.</title>
        <authorList>
            <person name="Gilroy R."/>
            <person name="Ravi A."/>
            <person name="Getino M."/>
            <person name="Pursley I."/>
            <person name="Horton D.L."/>
            <person name="Alikhan N.F."/>
            <person name="Baker D."/>
            <person name="Gharbi K."/>
            <person name="Hall N."/>
            <person name="Watson M."/>
            <person name="Adriaenssens E.M."/>
            <person name="Foster-Nyarko E."/>
            <person name="Jarju S."/>
            <person name="Secka A."/>
            <person name="Antonio M."/>
            <person name="Oren A."/>
            <person name="Chaudhuri R.R."/>
            <person name="La Ragione R."/>
            <person name="Hildebrand F."/>
            <person name="Pallen M.J."/>
        </authorList>
    </citation>
    <scope>NUCLEOTIDE SEQUENCE</scope>
    <source>
        <strain evidence="1">4920</strain>
    </source>
</reference>
<name>A0A9D1NI49_9FIRM</name>
<dbReference type="GO" id="GO:0008168">
    <property type="term" value="F:methyltransferase activity"/>
    <property type="evidence" value="ECO:0007669"/>
    <property type="project" value="UniProtKB-KW"/>
</dbReference>
<dbReference type="GO" id="GO:0032259">
    <property type="term" value="P:methylation"/>
    <property type="evidence" value="ECO:0007669"/>
    <property type="project" value="UniProtKB-KW"/>
</dbReference>